<dbReference type="Proteomes" id="UP001500235">
    <property type="component" value="Unassembled WGS sequence"/>
</dbReference>
<dbReference type="InterPro" id="IPR030972">
    <property type="entry name" value="UrcA_uranyl"/>
</dbReference>
<dbReference type="RefSeq" id="WP_344705441.1">
    <property type="nucleotide sequence ID" value="NZ_BAABBQ010000001.1"/>
</dbReference>
<comment type="caution">
    <text evidence="2">The sequence shown here is derived from an EMBL/GenBank/DDBJ whole genome shotgun (WGS) entry which is preliminary data.</text>
</comment>
<evidence type="ECO:0000313" key="3">
    <source>
        <dbReference type="Proteomes" id="UP001500235"/>
    </source>
</evidence>
<name>A0ABP7S8Q6_9SPHN</name>
<gene>
    <name evidence="2" type="ORF">GCM10022280_01080</name>
</gene>
<evidence type="ECO:0000256" key="1">
    <source>
        <dbReference type="SAM" id="SignalP"/>
    </source>
</evidence>
<evidence type="ECO:0008006" key="4">
    <source>
        <dbReference type="Google" id="ProtNLM"/>
    </source>
</evidence>
<evidence type="ECO:0000313" key="2">
    <source>
        <dbReference type="EMBL" id="GAA4008168.1"/>
    </source>
</evidence>
<protein>
    <recommendedName>
        <fullName evidence="4">UrcA family protein</fullName>
    </recommendedName>
</protein>
<sequence length="104" mass="10496">MKQVSIIMAAASIAAASLAQALPAAMPGPSASARVVTSDLDLTSRSGQATLRHRLAIAAAEVCGEASSADPAGRRAIRDCRVAVTDRALAELAARESGGRLAAR</sequence>
<dbReference type="EMBL" id="BAABBQ010000001">
    <property type="protein sequence ID" value="GAA4008168.1"/>
    <property type="molecule type" value="Genomic_DNA"/>
</dbReference>
<keyword evidence="3" id="KW-1185">Reference proteome</keyword>
<dbReference type="NCBIfam" id="TIGR04433">
    <property type="entry name" value="UrcA_uranyl"/>
    <property type="match status" value="1"/>
</dbReference>
<accession>A0ABP7S8Q6</accession>
<feature type="chain" id="PRO_5046809198" description="UrcA family protein" evidence="1">
    <location>
        <begin position="22"/>
        <end position="104"/>
    </location>
</feature>
<reference evidence="3" key="1">
    <citation type="journal article" date="2019" name="Int. J. Syst. Evol. Microbiol.">
        <title>The Global Catalogue of Microorganisms (GCM) 10K type strain sequencing project: providing services to taxonomists for standard genome sequencing and annotation.</title>
        <authorList>
            <consortium name="The Broad Institute Genomics Platform"/>
            <consortium name="The Broad Institute Genome Sequencing Center for Infectious Disease"/>
            <person name="Wu L."/>
            <person name="Ma J."/>
        </authorList>
    </citation>
    <scope>NUCLEOTIDE SEQUENCE [LARGE SCALE GENOMIC DNA]</scope>
    <source>
        <strain evidence="3">JCM 17563</strain>
    </source>
</reference>
<keyword evidence="1" id="KW-0732">Signal</keyword>
<feature type="signal peptide" evidence="1">
    <location>
        <begin position="1"/>
        <end position="21"/>
    </location>
</feature>
<organism evidence="2 3">
    <name type="scientific">Sphingomonas swuensis</name>
    <dbReference type="NCBI Taxonomy" id="977800"/>
    <lineage>
        <taxon>Bacteria</taxon>
        <taxon>Pseudomonadati</taxon>
        <taxon>Pseudomonadota</taxon>
        <taxon>Alphaproteobacteria</taxon>
        <taxon>Sphingomonadales</taxon>
        <taxon>Sphingomonadaceae</taxon>
        <taxon>Sphingomonas</taxon>
    </lineage>
</organism>
<proteinExistence type="predicted"/>